<dbReference type="EMBL" id="VAHF01000009">
    <property type="protein sequence ID" value="TXG53881.1"/>
    <property type="molecule type" value="Genomic_DNA"/>
</dbReference>
<protein>
    <recommendedName>
        <fullName evidence="2">DUF1308 domain-containing protein</fullName>
    </recommendedName>
</protein>
<name>A0A5C7HAE3_9ROSI</name>
<reference evidence="4" key="1">
    <citation type="journal article" date="2019" name="Gigascience">
        <title>De novo genome assembly of the endangered Acer yangbiense, a plant species with extremely small populations endemic to Yunnan Province, China.</title>
        <authorList>
            <person name="Yang J."/>
            <person name="Wariss H.M."/>
            <person name="Tao L."/>
            <person name="Zhang R."/>
            <person name="Yun Q."/>
            <person name="Hollingsworth P."/>
            <person name="Dao Z."/>
            <person name="Luo G."/>
            <person name="Guo H."/>
            <person name="Ma Y."/>
            <person name="Sun W."/>
        </authorList>
    </citation>
    <scope>NUCLEOTIDE SEQUENCE [LARGE SCALE GENOMIC DNA]</scope>
    <source>
        <strain evidence="4">cv. Malutang</strain>
    </source>
</reference>
<evidence type="ECO:0000313" key="4">
    <source>
        <dbReference type="Proteomes" id="UP000323000"/>
    </source>
</evidence>
<dbReference type="OrthoDB" id="441890at2759"/>
<comment type="caution">
    <text evidence="3">The sequence shown here is derived from an EMBL/GenBank/DDBJ whole genome shotgun (WGS) entry which is preliminary data.</text>
</comment>
<feature type="domain" description="DUF1308" evidence="2">
    <location>
        <begin position="350"/>
        <end position="516"/>
    </location>
</feature>
<sequence>MKIVAVMMIVLLVVMSSQMDTVHSDAFDCLDACQTGCVQPDTRLMQRCDRKCQIKCGSADGGPWGVLCKMQKREMEEVEVGKKRCKGVIERIGRLPPSTNISDSSKQSLLKLASSELNFLSRFSSSNPIQLPLSTNIGHLEALLHILHHPFVSGVSRVCKPIRIGQKSVHVDIVCTLNKNPVWIIVSDRNPYYISWNTCHKNKGLRLRVEQVLDAACSSETLKPFSVILFFSNGLSSLVFDRLRDEFGATEFSMFESDFFEEIEDGWINVLPRSFREACVLEIKLNFSGNGVSSSECGVKDSVIDDTGSDIQEEDAFGSFLSRMKLCSMMGVEEVESTEPDSLMSGGDLINFDTTALIALVSGISNGCADKLLASPEFKLRQRFKGNVQFVIAQAMAEIQNPIHEELRGVIAGKKGIICESVLSEFKELVAMCGGPNEKLRAAQLLKHLTVVHDSPSERMMGLLTTRKLALKNKVVFGTGDRWHAQTLTANMAFVRAVSQTGMSLSTIEHRPRALTGD</sequence>
<keyword evidence="1" id="KW-0732">Signal</keyword>
<feature type="signal peptide" evidence="1">
    <location>
        <begin position="1"/>
        <end position="24"/>
    </location>
</feature>
<gene>
    <name evidence="3" type="ORF">EZV62_019137</name>
</gene>
<evidence type="ECO:0000259" key="2">
    <source>
        <dbReference type="Pfam" id="PF07000"/>
    </source>
</evidence>
<dbReference type="PANTHER" id="PTHR13379">
    <property type="entry name" value="UNCHARACTERIZED DUF1308"/>
    <property type="match status" value="1"/>
</dbReference>
<dbReference type="PANTHER" id="PTHR13379:SF0">
    <property type="entry name" value="UPF0415 PROTEIN C7ORF25"/>
    <property type="match status" value="1"/>
</dbReference>
<dbReference type="InterPro" id="IPR010733">
    <property type="entry name" value="DUF1308"/>
</dbReference>
<evidence type="ECO:0000313" key="3">
    <source>
        <dbReference type="EMBL" id="TXG53881.1"/>
    </source>
</evidence>
<dbReference type="Proteomes" id="UP000323000">
    <property type="component" value="Chromosome 9"/>
</dbReference>
<feature type="chain" id="PRO_5023136125" description="DUF1308 domain-containing protein" evidence="1">
    <location>
        <begin position="25"/>
        <end position="518"/>
    </location>
</feature>
<accession>A0A5C7HAE3</accession>
<organism evidence="3 4">
    <name type="scientific">Acer yangbiense</name>
    <dbReference type="NCBI Taxonomy" id="1000413"/>
    <lineage>
        <taxon>Eukaryota</taxon>
        <taxon>Viridiplantae</taxon>
        <taxon>Streptophyta</taxon>
        <taxon>Embryophyta</taxon>
        <taxon>Tracheophyta</taxon>
        <taxon>Spermatophyta</taxon>
        <taxon>Magnoliopsida</taxon>
        <taxon>eudicotyledons</taxon>
        <taxon>Gunneridae</taxon>
        <taxon>Pentapetalae</taxon>
        <taxon>rosids</taxon>
        <taxon>malvids</taxon>
        <taxon>Sapindales</taxon>
        <taxon>Sapindaceae</taxon>
        <taxon>Hippocastanoideae</taxon>
        <taxon>Acereae</taxon>
        <taxon>Acer</taxon>
    </lineage>
</organism>
<dbReference type="AlphaFoldDB" id="A0A5C7HAE3"/>
<dbReference type="Pfam" id="PF07000">
    <property type="entry name" value="DUF1308"/>
    <property type="match status" value="1"/>
</dbReference>
<proteinExistence type="predicted"/>
<keyword evidence="4" id="KW-1185">Reference proteome</keyword>
<evidence type="ECO:0000256" key="1">
    <source>
        <dbReference type="SAM" id="SignalP"/>
    </source>
</evidence>